<keyword evidence="5 9" id="KW-1133">Transmembrane helix</keyword>
<keyword evidence="4 10" id="KW-0732">Signal</keyword>
<dbReference type="Pfam" id="PF01105">
    <property type="entry name" value="EMP24_GP25L"/>
    <property type="match status" value="1"/>
</dbReference>
<evidence type="ECO:0000256" key="2">
    <source>
        <dbReference type="ARBA" id="ARBA00007104"/>
    </source>
</evidence>
<accession>A0A085LSH1</accession>
<keyword evidence="6 9" id="KW-0472">Membrane</keyword>
<dbReference type="GO" id="GO:0012505">
    <property type="term" value="C:endomembrane system"/>
    <property type="evidence" value="ECO:0007669"/>
    <property type="project" value="UniProtKB-SubCell"/>
</dbReference>
<organism evidence="12 13">
    <name type="scientific">Trichuris suis</name>
    <name type="common">pig whipworm</name>
    <dbReference type="NCBI Taxonomy" id="68888"/>
    <lineage>
        <taxon>Eukaryota</taxon>
        <taxon>Metazoa</taxon>
        <taxon>Ecdysozoa</taxon>
        <taxon>Nematoda</taxon>
        <taxon>Enoplea</taxon>
        <taxon>Dorylaimia</taxon>
        <taxon>Trichinellida</taxon>
        <taxon>Trichuridae</taxon>
        <taxon>Trichuris</taxon>
    </lineage>
</organism>
<comment type="subcellular location">
    <subcellularLocation>
        <location evidence="7">Endomembrane system</location>
        <topology evidence="7">Single-pass membrane protein</topology>
    </subcellularLocation>
    <subcellularLocation>
        <location evidence="1 8">Membrane</location>
        <topology evidence="1 8">Single-pass type I membrane protein</topology>
    </subcellularLocation>
</comment>
<dbReference type="InterPro" id="IPR009038">
    <property type="entry name" value="GOLD_dom"/>
</dbReference>
<evidence type="ECO:0000256" key="8">
    <source>
        <dbReference type="RuleBase" id="RU003827"/>
    </source>
</evidence>
<dbReference type="SMART" id="SM01190">
    <property type="entry name" value="EMP24_GP25L"/>
    <property type="match status" value="1"/>
</dbReference>
<gene>
    <name evidence="12" type="ORF">M513_11208</name>
</gene>
<comment type="similarity">
    <text evidence="2 8">Belongs to the EMP24/GP25L family.</text>
</comment>
<evidence type="ECO:0000256" key="6">
    <source>
        <dbReference type="ARBA" id="ARBA00023136"/>
    </source>
</evidence>
<reference evidence="12 13" key="1">
    <citation type="journal article" date="2014" name="Nat. Genet.">
        <title>Genome and transcriptome of the porcine whipworm Trichuris suis.</title>
        <authorList>
            <person name="Jex A.R."/>
            <person name="Nejsum P."/>
            <person name="Schwarz E.M."/>
            <person name="Hu L."/>
            <person name="Young N.D."/>
            <person name="Hall R.S."/>
            <person name="Korhonen P.K."/>
            <person name="Liao S."/>
            <person name="Thamsborg S."/>
            <person name="Xia J."/>
            <person name="Xu P."/>
            <person name="Wang S."/>
            <person name="Scheerlinck J.P."/>
            <person name="Hofmann A."/>
            <person name="Sternberg P.W."/>
            <person name="Wang J."/>
            <person name="Gasser R.B."/>
        </authorList>
    </citation>
    <scope>NUCLEOTIDE SEQUENCE [LARGE SCALE GENOMIC DNA]</scope>
    <source>
        <strain evidence="12">DCEP-RM93M</strain>
    </source>
</reference>
<dbReference type="SUPFAM" id="SSF101576">
    <property type="entry name" value="Supernatant protein factor (SPF), C-terminal domain"/>
    <property type="match status" value="1"/>
</dbReference>
<evidence type="ECO:0000256" key="10">
    <source>
        <dbReference type="SAM" id="SignalP"/>
    </source>
</evidence>
<evidence type="ECO:0000313" key="12">
    <source>
        <dbReference type="EMBL" id="KFD47917.1"/>
    </source>
</evidence>
<feature type="transmembrane region" description="Helical" evidence="9">
    <location>
        <begin position="171"/>
        <end position="193"/>
    </location>
</feature>
<evidence type="ECO:0000256" key="4">
    <source>
        <dbReference type="ARBA" id="ARBA00022729"/>
    </source>
</evidence>
<protein>
    <recommendedName>
        <fullName evidence="11">GOLD domain-containing protein</fullName>
    </recommendedName>
</protein>
<evidence type="ECO:0000256" key="7">
    <source>
        <dbReference type="ARBA" id="ARBA00037847"/>
    </source>
</evidence>
<feature type="signal peptide" evidence="10">
    <location>
        <begin position="1"/>
        <end position="20"/>
    </location>
</feature>
<evidence type="ECO:0000259" key="11">
    <source>
        <dbReference type="PROSITE" id="PS50866"/>
    </source>
</evidence>
<dbReference type="PANTHER" id="PTHR22811">
    <property type="entry name" value="TRANSMEMBRANE EMP24 DOMAIN-CONTAINING PROTEIN"/>
    <property type="match status" value="1"/>
</dbReference>
<evidence type="ECO:0000256" key="1">
    <source>
        <dbReference type="ARBA" id="ARBA00004479"/>
    </source>
</evidence>
<evidence type="ECO:0000256" key="5">
    <source>
        <dbReference type="ARBA" id="ARBA00022989"/>
    </source>
</evidence>
<dbReference type="EMBL" id="KL363310">
    <property type="protein sequence ID" value="KFD47917.1"/>
    <property type="molecule type" value="Genomic_DNA"/>
</dbReference>
<dbReference type="AlphaFoldDB" id="A0A085LSH1"/>
<feature type="chain" id="PRO_5001794714" description="GOLD domain-containing protein" evidence="10">
    <location>
        <begin position="21"/>
        <end position="207"/>
    </location>
</feature>
<name>A0A085LSH1_9BILA</name>
<keyword evidence="13" id="KW-1185">Reference proteome</keyword>
<feature type="domain" description="GOLD" evidence="11">
    <location>
        <begin position="32"/>
        <end position="114"/>
    </location>
</feature>
<evidence type="ECO:0000256" key="3">
    <source>
        <dbReference type="ARBA" id="ARBA00022692"/>
    </source>
</evidence>
<dbReference type="PROSITE" id="PS50866">
    <property type="entry name" value="GOLD"/>
    <property type="match status" value="1"/>
</dbReference>
<evidence type="ECO:0000313" key="13">
    <source>
        <dbReference type="Proteomes" id="UP000030764"/>
    </source>
</evidence>
<keyword evidence="3 8" id="KW-0812">Transmembrane</keyword>
<dbReference type="InterPro" id="IPR015720">
    <property type="entry name" value="Emp24-like"/>
</dbReference>
<proteinExistence type="inferred from homology"/>
<dbReference type="Proteomes" id="UP000030764">
    <property type="component" value="Unassembled WGS sequence"/>
</dbReference>
<evidence type="ECO:0000256" key="9">
    <source>
        <dbReference type="SAM" id="Phobius"/>
    </source>
</evidence>
<dbReference type="InterPro" id="IPR036598">
    <property type="entry name" value="GOLD_dom_sf"/>
</dbReference>
<dbReference type="GO" id="GO:0016020">
    <property type="term" value="C:membrane"/>
    <property type="evidence" value="ECO:0007669"/>
    <property type="project" value="UniProtKB-SubCell"/>
</dbReference>
<sequence>MGLYFQLAFIVLSTATFCGCVELTFELPDNQVQCYYEEIEKGVDFVLEFQVITGGQYDVDLAVESPSGQTLYKEIRKQFGSFTWKTVESGTYKVCFSNEFSTFSHKMVYMDWQVGEVPALPKVDQQKMMSLMEVVAGNIYDKLKQMDDSQTHHRLNEATGRKFAEELNDGVLLWSIGQTIVMVTIGIGQVMILKSFFSDRHMAHSGY</sequence>